<comment type="cofactor">
    <cofactor evidence="2">
        <name>Mg(2+)</name>
        <dbReference type="ChEBI" id="CHEBI:18420"/>
    </cofactor>
</comment>
<evidence type="ECO:0000256" key="1">
    <source>
        <dbReference type="ARBA" id="ARBA00000815"/>
    </source>
</evidence>
<keyword evidence="6 9" id="KW-0479">Metal-binding</keyword>
<dbReference type="Proteomes" id="UP000236454">
    <property type="component" value="Unassembled WGS sequence"/>
</dbReference>
<dbReference type="PANTHER" id="PTHR30457">
    <property type="entry name" value="5'-NUCLEOTIDASE SURE"/>
    <property type="match status" value="1"/>
</dbReference>
<dbReference type="RefSeq" id="WP_090245982.1">
    <property type="nucleotide sequence ID" value="NZ_FPAS01000001.1"/>
</dbReference>
<comment type="catalytic activity">
    <reaction evidence="1 9">
        <text>a ribonucleoside 5'-phosphate + H2O = a ribonucleoside + phosphate</text>
        <dbReference type="Rhea" id="RHEA:12484"/>
        <dbReference type="ChEBI" id="CHEBI:15377"/>
        <dbReference type="ChEBI" id="CHEBI:18254"/>
        <dbReference type="ChEBI" id="CHEBI:43474"/>
        <dbReference type="ChEBI" id="CHEBI:58043"/>
        <dbReference type="EC" id="3.1.3.5"/>
    </reaction>
</comment>
<feature type="binding site" evidence="9">
    <location>
        <position position="11"/>
    </location>
    <ligand>
        <name>a divalent metal cation</name>
        <dbReference type="ChEBI" id="CHEBI:60240"/>
    </ligand>
</feature>
<dbReference type="SUPFAM" id="SSF64167">
    <property type="entry name" value="SurE-like"/>
    <property type="match status" value="1"/>
</dbReference>
<comment type="cofactor">
    <cofactor evidence="9">
        <name>a divalent metal cation</name>
        <dbReference type="ChEBI" id="CHEBI:60240"/>
    </cofactor>
    <text evidence="9">Binds 1 divalent metal cation per subunit.</text>
</comment>
<evidence type="ECO:0000256" key="3">
    <source>
        <dbReference type="ARBA" id="ARBA00004496"/>
    </source>
</evidence>
<feature type="binding site" evidence="9">
    <location>
        <position position="12"/>
    </location>
    <ligand>
        <name>a divalent metal cation</name>
        <dbReference type="ChEBI" id="CHEBI:60240"/>
    </ligand>
</feature>
<name>A0A1I6XWY9_9FLAO</name>
<dbReference type="NCBIfam" id="TIGR00087">
    <property type="entry name" value="surE"/>
    <property type="match status" value="1"/>
</dbReference>
<dbReference type="NCBIfam" id="NF001492">
    <property type="entry name" value="PRK00346.2-2"/>
    <property type="match status" value="1"/>
</dbReference>
<feature type="binding site" evidence="9">
    <location>
        <position position="98"/>
    </location>
    <ligand>
        <name>a divalent metal cation</name>
        <dbReference type="ChEBI" id="CHEBI:60240"/>
    </ligand>
</feature>
<comment type="subcellular location">
    <subcellularLocation>
        <location evidence="3 9">Cytoplasm</location>
    </subcellularLocation>
</comment>
<evidence type="ECO:0000259" key="10">
    <source>
        <dbReference type="Pfam" id="PF01975"/>
    </source>
</evidence>
<evidence type="ECO:0000256" key="8">
    <source>
        <dbReference type="ARBA" id="ARBA00022801"/>
    </source>
</evidence>
<feature type="domain" description="Survival protein SurE-like phosphatase/nucleotidase" evidence="10">
    <location>
        <begin position="6"/>
        <end position="191"/>
    </location>
</feature>
<evidence type="ECO:0000256" key="2">
    <source>
        <dbReference type="ARBA" id="ARBA00001946"/>
    </source>
</evidence>
<keyword evidence="5 9" id="KW-0963">Cytoplasm</keyword>
<evidence type="ECO:0000256" key="7">
    <source>
        <dbReference type="ARBA" id="ARBA00022741"/>
    </source>
</evidence>
<dbReference type="GO" id="GO:0008253">
    <property type="term" value="F:5'-nucleotidase activity"/>
    <property type="evidence" value="ECO:0007669"/>
    <property type="project" value="UniProtKB-UniRule"/>
</dbReference>
<evidence type="ECO:0000256" key="5">
    <source>
        <dbReference type="ARBA" id="ARBA00022490"/>
    </source>
</evidence>
<dbReference type="EC" id="3.1.3.5" evidence="9"/>
<accession>A0A1I6XWY9</accession>
<dbReference type="AlphaFoldDB" id="A0A1I6XWY9"/>
<dbReference type="InterPro" id="IPR002828">
    <property type="entry name" value="SurE-like_Pase/nucleotidase"/>
</dbReference>
<comment type="function">
    <text evidence="9">Nucleotidase that shows phosphatase activity on nucleoside 5'-monophosphates.</text>
</comment>
<evidence type="ECO:0000313" key="11">
    <source>
        <dbReference type="EMBL" id="SFT42810.1"/>
    </source>
</evidence>
<dbReference type="InterPro" id="IPR036523">
    <property type="entry name" value="SurE-like_sf"/>
</dbReference>
<feature type="binding site" evidence="9">
    <location>
        <position position="42"/>
    </location>
    <ligand>
        <name>a divalent metal cation</name>
        <dbReference type="ChEBI" id="CHEBI:60240"/>
    </ligand>
</feature>
<organism evidence="11 12">
    <name type="scientific">Lishizhenia tianjinensis</name>
    <dbReference type="NCBI Taxonomy" id="477690"/>
    <lineage>
        <taxon>Bacteria</taxon>
        <taxon>Pseudomonadati</taxon>
        <taxon>Bacteroidota</taxon>
        <taxon>Flavobacteriia</taxon>
        <taxon>Flavobacteriales</taxon>
        <taxon>Crocinitomicaceae</taxon>
        <taxon>Lishizhenia</taxon>
    </lineage>
</organism>
<dbReference type="GO" id="GO:0046872">
    <property type="term" value="F:metal ion binding"/>
    <property type="evidence" value="ECO:0007669"/>
    <property type="project" value="UniProtKB-UniRule"/>
</dbReference>
<dbReference type="GO" id="GO:0005737">
    <property type="term" value="C:cytoplasm"/>
    <property type="evidence" value="ECO:0007669"/>
    <property type="project" value="UniProtKB-SubCell"/>
</dbReference>
<evidence type="ECO:0000256" key="9">
    <source>
        <dbReference type="HAMAP-Rule" id="MF_00060"/>
    </source>
</evidence>
<evidence type="ECO:0000256" key="6">
    <source>
        <dbReference type="ARBA" id="ARBA00022723"/>
    </source>
</evidence>
<protein>
    <recommendedName>
        <fullName evidence="9">5'-nucleotidase SurE</fullName>
        <ecNumber evidence="9">3.1.3.5</ecNumber>
    </recommendedName>
    <alternativeName>
        <fullName evidence="9">Nucleoside 5'-monophosphate phosphohydrolase</fullName>
    </alternativeName>
</protein>
<sequence length="254" mass="27869">MKKPLILVTNDDGITAKGIKSLVEAVQEFGDVVVVAPDSPQSGMGHAITVNQPLRLTASTIFEGIEAYTCTGTPVDCVKLAIYEIFKRKPDILVSGINHGDNSSSNVLYSGTMSAAVEGAMEAIPSVGFSLLDHGSDADFTTSKHVVKKVMQQLLTQKFPLGTCLNVNIPNCAVEDLKGIKICRQGKAHWEDRFDKRLDQFGKPYYWLTGEFKRVDKGSEADTLALDQNWASVVPIQYDMTAHHLIPELTEWDL</sequence>
<dbReference type="InterPro" id="IPR030048">
    <property type="entry name" value="SurE"/>
</dbReference>
<dbReference type="FunFam" id="3.40.1210.10:FF:000001">
    <property type="entry name" value="5'/3'-nucleotidase SurE"/>
    <property type="match status" value="1"/>
</dbReference>
<dbReference type="Gene3D" id="3.40.1210.10">
    <property type="entry name" value="Survival protein SurE-like phosphatase/nucleotidase"/>
    <property type="match status" value="1"/>
</dbReference>
<proteinExistence type="inferred from homology"/>
<reference evidence="11 12" key="1">
    <citation type="submission" date="2016-10" db="EMBL/GenBank/DDBJ databases">
        <authorList>
            <person name="de Groot N.N."/>
        </authorList>
    </citation>
    <scope>NUCLEOTIDE SEQUENCE [LARGE SCALE GENOMIC DNA]</scope>
    <source>
        <strain evidence="11 12">CGMCC 1.7005</strain>
    </source>
</reference>
<dbReference type="NCBIfam" id="NF001490">
    <property type="entry name" value="PRK00346.1-4"/>
    <property type="match status" value="1"/>
</dbReference>
<dbReference type="PANTHER" id="PTHR30457:SF0">
    <property type="entry name" value="PHOSPHATASE, PUTATIVE (AFU_ORTHOLOGUE AFUA_4G01070)-RELATED"/>
    <property type="match status" value="1"/>
</dbReference>
<dbReference type="HAMAP" id="MF_00060">
    <property type="entry name" value="SurE"/>
    <property type="match status" value="1"/>
</dbReference>
<keyword evidence="12" id="KW-1185">Reference proteome</keyword>
<gene>
    <name evidence="9" type="primary">surE</name>
    <name evidence="11" type="ORF">SAMN05216474_0509</name>
</gene>
<dbReference type="Pfam" id="PF01975">
    <property type="entry name" value="SurE"/>
    <property type="match status" value="1"/>
</dbReference>
<dbReference type="STRING" id="477690.SAMN05216474_0509"/>
<dbReference type="GO" id="GO:0000166">
    <property type="term" value="F:nucleotide binding"/>
    <property type="evidence" value="ECO:0007669"/>
    <property type="project" value="UniProtKB-KW"/>
</dbReference>
<evidence type="ECO:0000313" key="12">
    <source>
        <dbReference type="Proteomes" id="UP000236454"/>
    </source>
</evidence>
<keyword evidence="7 9" id="KW-0547">Nucleotide-binding</keyword>
<keyword evidence="8 9" id="KW-0378">Hydrolase</keyword>
<dbReference type="OrthoDB" id="9780815at2"/>
<evidence type="ECO:0000256" key="4">
    <source>
        <dbReference type="ARBA" id="ARBA00011062"/>
    </source>
</evidence>
<dbReference type="EMBL" id="FPAS01000001">
    <property type="protein sequence ID" value="SFT42810.1"/>
    <property type="molecule type" value="Genomic_DNA"/>
</dbReference>
<comment type="similarity">
    <text evidence="4 9">Belongs to the SurE nucleotidase family.</text>
</comment>